<evidence type="ECO:0000256" key="1">
    <source>
        <dbReference type="ARBA" id="ARBA00004651"/>
    </source>
</evidence>
<dbReference type="InterPro" id="IPR002528">
    <property type="entry name" value="MATE_fam"/>
</dbReference>
<feature type="transmembrane region" description="Helical" evidence="7">
    <location>
        <begin position="416"/>
        <end position="434"/>
    </location>
</feature>
<feature type="transmembrane region" description="Helical" evidence="7">
    <location>
        <begin position="89"/>
        <end position="111"/>
    </location>
</feature>
<evidence type="ECO:0000313" key="8">
    <source>
        <dbReference type="EMBL" id="MEQ2372513.1"/>
    </source>
</evidence>
<keyword evidence="5 7" id="KW-1133">Transmembrane helix</keyword>
<keyword evidence="2" id="KW-0813">Transport</keyword>
<dbReference type="PANTHER" id="PTHR42925:SF2">
    <property type="entry name" value="NA+ DRIVEN MULTIDRUG EFFLUX PUMP"/>
    <property type="match status" value="1"/>
</dbReference>
<feature type="transmembrane region" description="Helical" evidence="7">
    <location>
        <begin position="164"/>
        <end position="186"/>
    </location>
</feature>
<reference evidence="8 9" key="1">
    <citation type="submission" date="2024-03" db="EMBL/GenBank/DDBJ databases">
        <title>Human intestinal bacterial collection.</title>
        <authorList>
            <person name="Pauvert C."/>
            <person name="Hitch T.C.A."/>
            <person name="Clavel T."/>
        </authorList>
    </citation>
    <scope>NUCLEOTIDE SEQUENCE [LARGE SCALE GENOMIC DNA]</scope>
    <source>
        <strain evidence="8 9">CLA-JM-H16</strain>
    </source>
</reference>
<name>A0ABV1BIR5_9FIRM</name>
<dbReference type="RefSeq" id="WP_178645527.1">
    <property type="nucleotide sequence ID" value="NZ_JBBMEJ010000039.1"/>
</dbReference>
<evidence type="ECO:0000256" key="3">
    <source>
        <dbReference type="ARBA" id="ARBA00022475"/>
    </source>
</evidence>
<dbReference type="Pfam" id="PF01554">
    <property type="entry name" value="MatE"/>
    <property type="match status" value="2"/>
</dbReference>
<evidence type="ECO:0000256" key="4">
    <source>
        <dbReference type="ARBA" id="ARBA00022692"/>
    </source>
</evidence>
<feature type="transmembrane region" description="Helical" evidence="7">
    <location>
        <begin position="192"/>
        <end position="212"/>
    </location>
</feature>
<accession>A0ABV1BIR5</accession>
<sequence>MKNKRDSAFTKKLMSLVMPIAFQQFMLALVSASDALMLGMISQNSLSAVSLAGQVTFIHSLLLEAMTIGLSLLAAQYWGKGDIPAVERIFAYVMKITTLISLLFTLSALLVPGLLMKIFTNDPVLIRGGSVYLRVIAVSYLLTGISQMYLCILKNSGRAGKSSMISATSVIINIFINAVLIYGLFGIPRMEIAGAALATVTARVIEVVWCVCETSRKDQVKLRAKYLLRNDIILRRDFWKYTTPVICNEIVWGTGFSMYSVIMGHLGTDAVAANSIANIVKNLAACFCMGLGNGGGIMVGNELGAGKPDTAREYGGRLCRLAVASGIVSGLILLACSPLILRVANLSTVSREYLQGMLLICAYYMIGRSVNGVTISGIFCAGGDSRFGLYCDCITMWCIIVPLGLIAAFILKLPVLAVYFVVSLDEFVKIPAVYRNYKKYRWVRDLTVKTE</sequence>
<feature type="transmembrane region" description="Helical" evidence="7">
    <location>
        <begin position="56"/>
        <end position="77"/>
    </location>
</feature>
<dbReference type="Proteomes" id="UP001473063">
    <property type="component" value="Unassembled WGS sequence"/>
</dbReference>
<keyword evidence="3" id="KW-1003">Cell membrane</keyword>
<evidence type="ECO:0000313" key="9">
    <source>
        <dbReference type="Proteomes" id="UP001473063"/>
    </source>
</evidence>
<dbReference type="InterPro" id="IPR048279">
    <property type="entry name" value="MdtK-like"/>
</dbReference>
<evidence type="ECO:0000256" key="7">
    <source>
        <dbReference type="SAM" id="Phobius"/>
    </source>
</evidence>
<dbReference type="EMBL" id="JBBMEJ010000039">
    <property type="protein sequence ID" value="MEQ2372513.1"/>
    <property type="molecule type" value="Genomic_DNA"/>
</dbReference>
<keyword evidence="4 7" id="KW-0812">Transmembrane</keyword>
<comment type="subcellular location">
    <subcellularLocation>
        <location evidence="1">Cell membrane</location>
        <topology evidence="1">Multi-pass membrane protein</topology>
    </subcellularLocation>
</comment>
<dbReference type="NCBIfam" id="TIGR00797">
    <property type="entry name" value="matE"/>
    <property type="match status" value="1"/>
</dbReference>
<feature type="transmembrane region" description="Helical" evidence="7">
    <location>
        <begin position="131"/>
        <end position="152"/>
    </location>
</feature>
<dbReference type="InterPro" id="IPR047135">
    <property type="entry name" value="YsiQ"/>
</dbReference>
<comment type="caution">
    <text evidence="8">The sequence shown here is derived from an EMBL/GenBank/DDBJ whole genome shotgun (WGS) entry which is preliminary data.</text>
</comment>
<feature type="transmembrane region" description="Helical" evidence="7">
    <location>
        <begin position="353"/>
        <end position="380"/>
    </location>
</feature>
<evidence type="ECO:0000256" key="2">
    <source>
        <dbReference type="ARBA" id="ARBA00022448"/>
    </source>
</evidence>
<organism evidence="8 9">
    <name type="scientific">Blautia aquisgranensis</name>
    <dbReference type="NCBI Taxonomy" id="3133153"/>
    <lineage>
        <taxon>Bacteria</taxon>
        <taxon>Bacillati</taxon>
        <taxon>Bacillota</taxon>
        <taxon>Clostridia</taxon>
        <taxon>Lachnospirales</taxon>
        <taxon>Lachnospiraceae</taxon>
        <taxon>Blautia</taxon>
    </lineage>
</organism>
<keyword evidence="9" id="KW-1185">Reference proteome</keyword>
<dbReference type="CDD" id="cd13134">
    <property type="entry name" value="MATE_like_8"/>
    <property type="match status" value="1"/>
</dbReference>
<dbReference type="PANTHER" id="PTHR42925">
    <property type="entry name" value="MULTIDRUG AND TOXIN EFFLUX PROTEIN MATE FAMILY"/>
    <property type="match status" value="1"/>
</dbReference>
<dbReference type="PIRSF" id="PIRSF006603">
    <property type="entry name" value="DinF"/>
    <property type="match status" value="1"/>
</dbReference>
<evidence type="ECO:0000256" key="6">
    <source>
        <dbReference type="ARBA" id="ARBA00023136"/>
    </source>
</evidence>
<feature type="transmembrane region" description="Helical" evidence="7">
    <location>
        <begin position="321"/>
        <end position="341"/>
    </location>
</feature>
<evidence type="ECO:0000256" key="5">
    <source>
        <dbReference type="ARBA" id="ARBA00022989"/>
    </source>
</evidence>
<proteinExistence type="predicted"/>
<protein>
    <submittedName>
        <fullName evidence="8">MATE family efflux transporter</fullName>
    </submittedName>
</protein>
<feature type="transmembrane region" description="Helical" evidence="7">
    <location>
        <begin position="387"/>
        <end position="410"/>
    </location>
</feature>
<keyword evidence="6 7" id="KW-0472">Membrane</keyword>
<gene>
    <name evidence="8" type="ORF">WMO28_16610</name>
</gene>